<evidence type="ECO:0000313" key="13">
    <source>
        <dbReference type="Proteomes" id="UP001549099"/>
    </source>
</evidence>
<evidence type="ECO:0000256" key="3">
    <source>
        <dbReference type="ARBA" id="ARBA00022642"/>
    </source>
</evidence>
<comment type="catalytic activity">
    <reaction evidence="9 10">
        <text>nicotinate beta-D-ribonucleotide + ATP + H(+) = deamido-NAD(+) + diphosphate</text>
        <dbReference type="Rhea" id="RHEA:22860"/>
        <dbReference type="ChEBI" id="CHEBI:15378"/>
        <dbReference type="ChEBI" id="CHEBI:30616"/>
        <dbReference type="ChEBI" id="CHEBI:33019"/>
        <dbReference type="ChEBI" id="CHEBI:57502"/>
        <dbReference type="ChEBI" id="CHEBI:58437"/>
        <dbReference type="EC" id="2.7.7.18"/>
    </reaction>
</comment>
<dbReference type="NCBIfam" id="TIGR00482">
    <property type="entry name" value="nicotinate (nicotinamide) nucleotide adenylyltransferase"/>
    <property type="match status" value="1"/>
</dbReference>
<keyword evidence="13" id="KW-1185">Reference proteome</keyword>
<evidence type="ECO:0000313" key="12">
    <source>
        <dbReference type="EMBL" id="MET3574705.1"/>
    </source>
</evidence>
<dbReference type="Gene3D" id="3.40.50.620">
    <property type="entry name" value="HUPs"/>
    <property type="match status" value="1"/>
</dbReference>
<keyword evidence="5 10" id="KW-0548">Nucleotidyltransferase</keyword>
<feature type="domain" description="Cytidyltransferase-like" evidence="11">
    <location>
        <begin position="10"/>
        <end position="166"/>
    </location>
</feature>
<dbReference type="Pfam" id="PF01467">
    <property type="entry name" value="CTP_transf_like"/>
    <property type="match status" value="1"/>
</dbReference>
<keyword evidence="8 10" id="KW-0520">NAD</keyword>
<keyword evidence="6 10" id="KW-0547">Nucleotide-binding</keyword>
<evidence type="ECO:0000256" key="9">
    <source>
        <dbReference type="ARBA" id="ARBA00048721"/>
    </source>
</evidence>
<evidence type="ECO:0000256" key="6">
    <source>
        <dbReference type="ARBA" id="ARBA00022741"/>
    </source>
</evidence>
<dbReference type="EC" id="2.7.7.18" evidence="10"/>
<dbReference type="CDD" id="cd02165">
    <property type="entry name" value="NMNAT"/>
    <property type="match status" value="1"/>
</dbReference>
<comment type="caution">
    <text evidence="12">The sequence shown here is derived from an EMBL/GenBank/DDBJ whole genome shotgun (WGS) entry which is preliminary data.</text>
</comment>
<dbReference type="PANTHER" id="PTHR39321">
    <property type="entry name" value="NICOTINATE-NUCLEOTIDE ADENYLYLTRANSFERASE-RELATED"/>
    <property type="match status" value="1"/>
</dbReference>
<dbReference type="InterPro" id="IPR004821">
    <property type="entry name" value="Cyt_trans-like"/>
</dbReference>
<dbReference type="NCBIfam" id="NF000841">
    <property type="entry name" value="PRK00071.1-4"/>
    <property type="match status" value="1"/>
</dbReference>
<comment type="similarity">
    <text evidence="10">Belongs to the NadD family.</text>
</comment>
<keyword evidence="7 10" id="KW-0067">ATP-binding</keyword>
<dbReference type="NCBIfam" id="NF000840">
    <property type="entry name" value="PRK00071.1-3"/>
    <property type="match status" value="1"/>
</dbReference>
<sequence>MPERRPRIGILGGTFNPPHAGHLMIAEGVRDACDLDEVRFMPNAIPPHKVKAGDADAGQRLRMTELAIAGNPHFSVEKTEVETGGISYTSRTMDLLIEKEPETEFFFIIGGDSVDQLGSWFDIDGLIKKVGFIGVGRPGSAGITQYPVQMADVPQIDLSSTEIRRRLSEGRTVRYLLPDPVISFIRKEGLYGSGNDKIGS</sequence>
<protein>
    <recommendedName>
        <fullName evidence="10">Probable nicotinate-nucleotide adenylyltransferase</fullName>
        <ecNumber evidence="10">2.7.7.18</ecNumber>
    </recommendedName>
    <alternativeName>
        <fullName evidence="10">Deamido-NAD(+) diphosphorylase</fullName>
    </alternativeName>
    <alternativeName>
        <fullName evidence="10">Deamido-NAD(+) pyrophosphorylase</fullName>
    </alternativeName>
    <alternativeName>
        <fullName evidence="10">Nicotinate mononucleotide adenylyltransferase</fullName>
        <shortName evidence="10">NaMN adenylyltransferase</shortName>
    </alternativeName>
</protein>
<evidence type="ECO:0000256" key="1">
    <source>
        <dbReference type="ARBA" id="ARBA00002324"/>
    </source>
</evidence>
<dbReference type="PANTHER" id="PTHR39321:SF3">
    <property type="entry name" value="PHOSPHOPANTETHEINE ADENYLYLTRANSFERASE"/>
    <property type="match status" value="1"/>
</dbReference>
<reference evidence="12 13" key="1">
    <citation type="submission" date="2024-06" db="EMBL/GenBank/DDBJ databases">
        <title>Genomic Encyclopedia of Type Strains, Phase IV (KMG-IV): sequencing the most valuable type-strain genomes for metagenomic binning, comparative biology and taxonomic classification.</title>
        <authorList>
            <person name="Goeker M."/>
        </authorList>
    </citation>
    <scope>NUCLEOTIDE SEQUENCE [LARGE SCALE GENOMIC DNA]</scope>
    <source>
        <strain evidence="12 13">DSM 26128</strain>
    </source>
</reference>
<organism evidence="12 13">
    <name type="scientific">Bhargavaea ullalensis</name>
    <dbReference type="NCBI Taxonomy" id="1265685"/>
    <lineage>
        <taxon>Bacteria</taxon>
        <taxon>Bacillati</taxon>
        <taxon>Bacillota</taxon>
        <taxon>Bacilli</taxon>
        <taxon>Bacillales</taxon>
        <taxon>Caryophanaceae</taxon>
        <taxon>Bhargavaea</taxon>
    </lineage>
</organism>
<gene>
    <name evidence="10" type="primary">nadD</name>
    <name evidence="12" type="ORF">ABID49_000587</name>
</gene>
<proteinExistence type="inferred from homology"/>
<evidence type="ECO:0000256" key="7">
    <source>
        <dbReference type="ARBA" id="ARBA00022840"/>
    </source>
</evidence>
<keyword evidence="4 10" id="KW-0808">Transferase</keyword>
<comment type="pathway">
    <text evidence="2 10">Cofactor biosynthesis; NAD(+) biosynthesis; deamido-NAD(+) from nicotinate D-ribonucleotide: step 1/1.</text>
</comment>
<evidence type="ECO:0000256" key="2">
    <source>
        <dbReference type="ARBA" id="ARBA00005019"/>
    </source>
</evidence>
<comment type="function">
    <text evidence="1 10">Catalyzes the reversible adenylation of nicotinate mononucleotide (NaMN) to nicotinic acid adenine dinucleotide (NaAD).</text>
</comment>
<evidence type="ECO:0000256" key="5">
    <source>
        <dbReference type="ARBA" id="ARBA00022695"/>
    </source>
</evidence>
<dbReference type="HAMAP" id="MF_00244">
    <property type="entry name" value="NaMN_adenylyltr"/>
    <property type="match status" value="1"/>
</dbReference>
<dbReference type="Proteomes" id="UP001549099">
    <property type="component" value="Unassembled WGS sequence"/>
</dbReference>
<evidence type="ECO:0000256" key="10">
    <source>
        <dbReference type="HAMAP-Rule" id="MF_00244"/>
    </source>
</evidence>
<evidence type="ECO:0000256" key="8">
    <source>
        <dbReference type="ARBA" id="ARBA00023027"/>
    </source>
</evidence>
<dbReference type="InterPro" id="IPR005248">
    <property type="entry name" value="NadD/NMNAT"/>
</dbReference>
<dbReference type="RefSeq" id="WP_354195150.1">
    <property type="nucleotide sequence ID" value="NZ_JBEPLW010000002.1"/>
</dbReference>
<accession>A0ABV2G8U8</accession>
<dbReference type="SUPFAM" id="SSF52374">
    <property type="entry name" value="Nucleotidylyl transferase"/>
    <property type="match status" value="1"/>
</dbReference>
<keyword evidence="3 10" id="KW-0662">Pyridine nucleotide biosynthesis</keyword>
<name>A0ABV2G8U8_9BACL</name>
<dbReference type="GO" id="GO:0004515">
    <property type="term" value="F:nicotinate-nucleotide adenylyltransferase activity"/>
    <property type="evidence" value="ECO:0007669"/>
    <property type="project" value="UniProtKB-EC"/>
</dbReference>
<dbReference type="InterPro" id="IPR014729">
    <property type="entry name" value="Rossmann-like_a/b/a_fold"/>
</dbReference>
<evidence type="ECO:0000256" key="4">
    <source>
        <dbReference type="ARBA" id="ARBA00022679"/>
    </source>
</evidence>
<dbReference type="NCBIfam" id="TIGR00125">
    <property type="entry name" value="cyt_tran_rel"/>
    <property type="match status" value="1"/>
</dbReference>
<evidence type="ECO:0000259" key="11">
    <source>
        <dbReference type="Pfam" id="PF01467"/>
    </source>
</evidence>
<dbReference type="EMBL" id="JBEPLW010000002">
    <property type="protein sequence ID" value="MET3574705.1"/>
    <property type="molecule type" value="Genomic_DNA"/>
</dbReference>